<name>A0AB34HSZ8_ESCRO</name>
<comment type="caution">
    <text evidence="1">The sequence shown here is derived from an EMBL/GenBank/DDBJ whole genome shotgun (WGS) entry which is preliminary data.</text>
</comment>
<dbReference type="Proteomes" id="UP001159641">
    <property type="component" value="Unassembled WGS sequence"/>
</dbReference>
<proteinExistence type="predicted"/>
<reference evidence="1 2" key="1">
    <citation type="submission" date="2022-11" db="EMBL/GenBank/DDBJ databases">
        <title>Whole genome sequence of Eschrichtius robustus ER-17-0199.</title>
        <authorList>
            <person name="Bruniche-Olsen A."/>
            <person name="Black A.N."/>
            <person name="Fields C.J."/>
            <person name="Walden K."/>
            <person name="Dewoody J.A."/>
        </authorList>
    </citation>
    <scope>NUCLEOTIDE SEQUENCE [LARGE SCALE GENOMIC DNA]</scope>
    <source>
        <strain evidence="1">ER-17-0199</strain>
        <tissue evidence="1">Blubber</tissue>
    </source>
</reference>
<evidence type="ECO:0000313" key="1">
    <source>
        <dbReference type="EMBL" id="KAJ8795962.1"/>
    </source>
</evidence>
<gene>
    <name evidence="1" type="ORF">J1605_002724</name>
</gene>
<evidence type="ECO:0000313" key="2">
    <source>
        <dbReference type="Proteomes" id="UP001159641"/>
    </source>
</evidence>
<organism evidence="1 2">
    <name type="scientific">Eschrichtius robustus</name>
    <name type="common">California gray whale</name>
    <name type="synonym">Eschrichtius gibbosus</name>
    <dbReference type="NCBI Taxonomy" id="9764"/>
    <lineage>
        <taxon>Eukaryota</taxon>
        <taxon>Metazoa</taxon>
        <taxon>Chordata</taxon>
        <taxon>Craniata</taxon>
        <taxon>Vertebrata</taxon>
        <taxon>Euteleostomi</taxon>
        <taxon>Mammalia</taxon>
        <taxon>Eutheria</taxon>
        <taxon>Laurasiatheria</taxon>
        <taxon>Artiodactyla</taxon>
        <taxon>Whippomorpha</taxon>
        <taxon>Cetacea</taxon>
        <taxon>Mysticeti</taxon>
        <taxon>Eschrichtiidae</taxon>
        <taxon>Eschrichtius</taxon>
    </lineage>
</organism>
<protein>
    <submittedName>
        <fullName evidence="1">Uncharacterized protein</fullName>
    </submittedName>
</protein>
<dbReference type="EMBL" id="JAIQCJ010000544">
    <property type="protein sequence ID" value="KAJ8795962.1"/>
    <property type="molecule type" value="Genomic_DNA"/>
</dbReference>
<keyword evidence="2" id="KW-1185">Reference proteome</keyword>
<dbReference type="AlphaFoldDB" id="A0AB34HSZ8"/>
<sequence length="137" mass="15137">MDQAEAARPPRCFFLFPKLEQKLLSREAPVWDFMTPVAAGGSVCLVSRLRLADWNIQAQIVALVLISSFHSDEPISSSGMHAGSQPTFRVSVCHVEQKKARRHQQVLVARAVMKALFEEFKQTELSVTGRTSPGGSV</sequence>
<accession>A0AB34HSZ8</accession>